<dbReference type="Proteomes" id="UP000269721">
    <property type="component" value="Unassembled WGS sequence"/>
</dbReference>
<dbReference type="AlphaFoldDB" id="A0A4P9W1E5"/>
<evidence type="ECO:0008006" key="4">
    <source>
        <dbReference type="Google" id="ProtNLM"/>
    </source>
</evidence>
<sequence length="423" mass="46743">MATPRRELRGELLSISPKLSAKENIHKFLKSALDTKTADIREAVFHYRPKTTTNNRFELAIASPQMFAAAWQYGHGKLLLMDCTFGICLQKILLFVKLVIDENYKGVPVALFLVSATLGDKQTSSGFNAATLQQFLSEWKDALGEKEVMPFTPKVWKGKILGEFRMKHILTEADIIPMATKLTYELPRLKTSADVGTTDARRIVEGGINFVRYLFKHWLRIDILSMRIPLCLLPDTNNHTKGFNFLCTRYGLGPVKLNGLRVRADVFVAYCIRVILPTILGRRALEREIVKLQQLRGSGQAPVYLLSQPLLEVWLSGLPTRIRMLHSVFIYKQGALVLQTPPSCESLHCARLPPSTVAPTPSSLATPSPSPNMPHAPIPSSLATSSLPPAPLFQPPTSLLASPASSPDGIMPAKVALALFGAR</sequence>
<gene>
    <name evidence="2" type="ORF">BDK51DRAFT_32645</name>
</gene>
<dbReference type="EMBL" id="KZ999538">
    <property type="protein sequence ID" value="RKO84973.1"/>
    <property type="molecule type" value="Genomic_DNA"/>
</dbReference>
<evidence type="ECO:0000313" key="2">
    <source>
        <dbReference type="EMBL" id="RKO84973.1"/>
    </source>
</evidence>
<keyword evidence="3" id="KW-1185">Reference proteome</keyword>
<organism evidence="2 3">
    <name type="scientific">Blyttiomyces helicus</name>
    <dbReference type="NCBI Taxonomy" id="388810"/>
    <lineage>
        <taxon>Eukaryota</taxon>
        <taxon>Fungi</taxon>
        <taxon>Fungi incertae sedis</taxon>
        <taxon>Chytridiomycota</taxon>
        <taxon>Chytridiomycota incertae sedis</taxon>
        <taxon>Chytridiomycetes</taxon>
        <taxon>Chytridiomycetes incertae sedis</taxon>
        <taxon>Blyttiomyces</taxon>
    </lineage>
</organism>
<feature type="compositionally biased region" description="Pro residues" evidence="1">
    <location>
        <begin position="368"/>
        <end position="377"/>
    </location>
</feature>
<feature type="region of interest" description="Disordered" evidence="1">
    <location>
        <begin position="356"/>
        <end position="381"/>
    </location>
</feature>
<evidence type="ECO:0000256" key="1">
    <source>
        <dbReference type="SAM" id="MobiDB-lite"/>
    </source>
</evidence>
<dbReference type="OrthoDB" id="2448523at2759"/>
<feature type="compositionally biased region" description="Low complexity" evidence="1">
    <location>
        <begin position="356"/>
        <end position="367"/>
    </location>
</feature>
<reference evidence="3" key="1">
    <citation type="journal article" date="2018" name="Nat. Microbiol.">
        <title>Leveraging single-cell genomics to expand the fungal tree of life.</title>
        <authorList>
            <person name="Ahrendt S.R."/>
            <person name="Quandt C.A."/>
            <person name="Ciobanu D."/>
            <person name="Clum A."/>
            <person name="Salamov A."/>
            <person name="Andreopoulos B."/>
            <person name="Cheng J.F."/>
            <person name="Woyke T."/>
            <person name="Pelin A."/>
            <person name="Henrissat B."/>
            <person name="Reynolds N.K."/>
            <person name="Benny G.L."/>
            <person name="Smith M.E."/>
            <person name="James T.Y."/>
            <person name="Grigoriev I.V."/>
        </authorList>
    </citation>
    <scope>NUCLEOTIDE SEQUENCE [LARGE SCALE GENOMIC DNA]</scope>
</reference>
<accession>A0A4P9W1E5</accession>
<evidence type="ECO:0000313" key="3">
    <source>
        <dbReference type="Proteomes" id="UP000269721"/>
    </source>
</evidence>
<protein>
    <recommendedName>
        <fullName evidence="4">MULE transposase domain-containing protein</fullName>
    </recommendedName>
</protein>
<proteinExistence type="predicted"/>
<name>A0A4P9W1E5_9FUNG</name>